<organism evidence="1 2">
    <name type="scientific">Ascaris lumbricoides</name>
    <name type="common">Giant roundworm</name>
    <dbReference type="NCBI Taxonomy" id="6252"/>
    <lineage>
        <taxon>Eukaryota</taxon>
        <taxon>Metazoa</taxon>
        <taxon>Ecdysozoa</taxon>
        <taxon>Nematoda</taxon>
        <taxon>Chromadorea</taxon>
        <taxon>Rhabditida</taxon>
        <taxon>Spirurina</taxon>
        <taxon>Ascaridomorpha</taxon>
        <taxon>Ascaridoidea</taxon>
        <taxon>Ascarididae</taxon>
        <taxon>Ascaris</taxon>
    </lineage>
</organism>
<dbReference type="Proteomes" id="UP000036681">
    <property type="component" value="Unplaced"/>
</dbReference>
<evidence type="ECO:0000313" key="2">
    <source>
        <dbReference type="WBParaSite" id="ALUE_0000112001-mRNA-1"/>
    </source>
</evidence>
<protein>
    <submittedName>
        <fullName evidence="2">Plasmid mobilization protein</fullName>
    </submittedName>
</protein>
<name>A0A0M3HHX5_ASCLU</name>
<keyword evidence="1" id="KW-1185">Reference proteome</keyword>
<accession>A0A0M3HHX5</accession>
<proteinExistence type="predicted"/>
<sequence>MKKRAYRWQFVKTPVLSTGNCMERDRERRLRSE</sequence>
<dbReference type="WBParaSite" id="ALUE_0000112001-mRNA-1">
    <property type="protein sequence ID" value="ALUE_0000112001-mRNA-1"/>
    <property type="gene ID" value="ALUE_0000112001"/>
</dbReference>
<dbReference type="AlphaFoldDB" id="A0A0M3HHX5"/>
<evidence type="ECO:0000313" key="1">
    <source>
        <dbReference type="Proteomes" id="UP000036681"/>
    </source>
</evidence>
<reference evidence="2" key="1">
    <citation type="submission" date="2017-02" db="UniProtKB">
        <authorList>
            <consortium name="WormBaseParasite"/>
        </authorList>
    </citation>
    <scope>IDENTIFICATION</scope>
</reference>